<accession>A0A5B7JLX4</accession>
<dbReference type="AlphaFoldDB" id="A0A5B7JLX4"/>
<dbReference type="Proteomes" id="UP000324222">
    <property type="component" value="Unassembled WGS sequence"/>
</dbReference>
<evidence type="ECO:0000313" key="1">
    <source>
        <dbReference type="EMBL" id="MPC95433.1"/>
    </source>
</evidence>
<gene>
    <name evidence="1" type="ORF">E2C01_090645</name>
</gene>
<comment type="caution">
    <text evidence="1">The sequence shown here is derived from an EMBL/GenBank/DDBJ whole genome shotgun (WGS) entry which is preliminary data.</text>
</comment>
<reference evidence="1 2" key="1">
    <citation type="submission" date="2019-05" db="EMBL/GenBank/DDBJ databases">
        <title>Another draft genome of Portunus trituberculatus and its Hox gene families provides insights of decapod evolution.</title>
        <authorList>
            <person name="Jeong J.-H."/>
            <person name="Song I."/>
            <person name="Kim S."/>
            <person name="Choi T."/>
            <person name="Kim D."/>
            <person name="Ryu S."/>
            <person name="Kim W."/>
        </authorList>
    </citation>
    <scope>NUCLEOTIDE SEQUENCE [LARGE SCALE GENOMIC DNA]</scope>
    <source>
        <tissue evidence="1">Muscle</tissue>
    </source>
</reference>
<organism evidence="1 2">
    <name type="scientific">Portunus trituberculatus</name>
    <name type="common">Swimming crab</name>
    <name type="synonym">Neptunus trituberculatus</name>
    <dbReference type="NCBI Taxonomy" id="210409"/>
    <lineage>
        <taxon>Eukaryota</taxon>
        <taxon>Metazoa</taxon>
        <taxon>Ecdysozoa</taxon>
        <taxon>Arthropoda</taxon>
        <taxon>Crustacea</taxon>
        <taxon>Multicrustacea</taxon>
        <taxon>Malacostraca</taxon>
        <taxon>Eumalacostraca</taxon>
        <taxon>Eucarida</taxon>
        <taxon>Decapoda</taxon>
        <taxon>Pleocyemata</taxon>
        <taxon>Brachyura</taxon>
        <taxon>Eubrachyura</taxon>
        <taxon>Portunoidea</taxon>
        <taxon>Portunidae</taxon>
        <taxon>Portuninae</taxon>
        <taxon>Portunus</taxon>
    </lineage>
</organism>
<evidence type="ECO:0000313" key="2">
    <source>
        <dbReference type="Proteomes" id="UP000324222"/>
    </source>
</evidence>
<dbReference type="EMBL" id="VSRR010102227">
    <property type="protein sequence ID" value="MPC95433.1"/>
    <property type="molecule type" value="Genomic_DNA"/>
</dbReference>
<name>A0A5B7JLX4_PORTR</name>
<proteinExistence type="predicted"/>
<keyword evidence="2" id="KW-1185">Reference proteome</keyword>
<protein>
    <submittedName>
        <fullName evidence="1">Uncharacterized protein</fullName>
    </submittedName>
</protein>
<sequence>MVPNSAITSAVPASLSGRSAEEAIIISSLFRTITLKNSRRRYGAVRLYTSLNNDPHLSLYT</sequence>